<dbReference type="AlphaFoldDB" id="A0A2T4C746"/>
<proteinExistence type="predicted"/>
<evidence type="ECO:0000313" key="1">
    <source>
        <dbReference type="EMBL" id="PTB77375.1"/>
    </source>
</evidence>
<accession>A0A2T4C746</accession>
<evidence type="ECO:0008006" key="3">
    <source>
        <dbReference type="Google" id="ProtNLM"/>
    </source>
</evidence>
<dbReference type="SUPFAM" id="SSF56112">
    <property type="entry name" value="Protein kinase-like (PK-like)"/>
    <property type="match status" value="1"/>
</dbReference>
<sequence>MREKQIRHADLQFNCYKSLDHPHIVQCDQYNLSRINLHELHIYMEYCDYGNLERLIQHGREQSSSRRTCVEGAGSSCICFGSMPSRACRIPHRRRSFGIYRLSGWMDHYSSSTYQSKNNPKCSPEPGIGS</sequence>
<organism evidence="1 2">
    <name type="scientific">Trichoderma longibrachiatum ATCC 18648</name>
    <dbReference type="NCBI Taxonomy" id="983965"/>
    <lineage>
        <taxon>Eukaryota</taxon>
        <taxon>Fungi</taxon>
        <taxon>Dikarya</taxon>
        <taxon>Ascomycota</taxon>
        <taxon>Pezizomycotina</taxon>
        <taxon>Sordariomycetes</taxon>
        <taxon>Hypocreomycetidae</taxon>
        <taxon>Hypocreales</taxon>
        <taxon>Hypocreaceae</taxon>
        <taxon>Trichoderma</taxon>
    </lineage>
</organism>
<name>A0A2T4C746_TRILO</name>
<keyword evidence="2" id="KW-1185">Reference proteome</keyword>
<protein>
    <recommendedName>
        <fullName evidence="3">Protein kinase domain-containing protein</fullName>
    </recommendedName>
</protein>
<gene>
    <name evidence="1" type="ORF">M440DRAFT_1211113</name>
</gene>
<dbReference type="Proteomes" id="UP000240760">
    <property type="component" value="Unassembled WGS sequence"/>
</dbReference>
<dbReference type="EMBL" id="KZ679130">
    <property type="protein sequence ID" value="PTB77375.1"/>
    <property type="molecule type" value="Genomic_DNA"/>
</dbReference>
<dbReference type="Gene3D" id="1.10.510.10">
    <property type="entry name" value="Transferase(Phosphotransferase) domain 1"/>
    <property type="match status" value="1"/>
</dbReference>
<evidence type="ECO:0000313" key="2">
    <source>
        <dbReference type="Proteomes" id="UP000240760"/>
    </source>
</evidence>
<dbReference type="InterPro" id="IPR011009">
    <property type="entry name" value="Kinase-like_dom_sf"/>
</dbReference>
<reference evidence="1 2" key="1">
    <citation type="submission" date="2016-07" db="EMBL/GenBank/DDBJ databases">
        <title>Multiple horizontal gene transfer events from other fungi enriched the ability of initially mycotrophic Trichoderma (Ascomycota) to feed on dead plant biomass.</title>
        <authorList>
            <consortium name="DOE Joint Genome Institute"/>
            <person name="Aerts A."/>
            <person name="Atanasova L."/>
            <person name="Chenthamara K."/>
            <person name="Zhang J."/>
            <person name="Grujic M."/>
            <person name="Henrissat B."/>
            <person name="Kuo A."/>
            <person name="Salamov A."/>
            <person name="Lipzen A."/>
            <person name="Labutti K."/>
            <person name="Barry K."/>
            <person name="Miao Y."/>
            <person name="Rahimi M.J."/>
            <person name="Shen Q."/>
            <person name="Grigoriev I.V."/>
            <person name="Kubicek C.P."/>
            <person name="Druzhinina I.S."/>
        </authorList>
    </citation>
    <scope>NUCLEOTIDE SEQUENCE [LARGE SCALE GENOMIC DNA]</scope>
    <source>
        <strain evidence="1 2">ATCC 18648</strain>
    </source>
</reference>